<dbReference type="AlphaFoldDB" id="X0SYT4"/>
<proteinExistence type="predicted"/>
<evidence type="ECO:0008006" key="3">
    <source>
        <dbReference type="Google" id="ProtNLM"/>
    </source>
</evidence>
<comment type="caution">
    <text evidence="2">The sequence shown here is derived from an EMBL/GenBank/DDBJ whole genome shotgun (WGS) entry which is preliminary data.</text>
</comment>
<keyword evidence="1" id="KW-0812">Transmembrane</keyword>
<gene>
    <name evidence="2" type="ORF">S01H1_09039</name>
</gene>
<sequence>MRSAKESCMTATSTSERFLATTLLLLCVAAITTALWLRPDSRGYGTHSQLHLLPCAFKTITGLPCPACGLTTSMTHMARADVVGAFNAHPFGIIAFAIVVLVAIFSANSLLRNRPLTPALKRVFSNKTLTALGICFIVTWLFNLMRCLQGV</sequence>
<dbReference type="InterPro" id="IPR021215">
    <property type="entry name" value="DUF2752"/>
</dbReference>
<feature type="transmembrane region" description="Helical" evidence="1">
    <location>
        <begin position="91"/>
        <end position="111"/>
    </location>
</feature>
<evidence type="ECO:0000256" key="1">
    <source>
        <dbReference type="SAM" id="Phobius"/>
    </source>
</evidence>
<feature type="transmembrane region" description="Helical" evidence="1">
    <location>
        <begin position="123"/>
        <end position="142"/>
    </location>
</feature>
<protein>
    <recommendedName>
        <fullName evidence="3">DUF2752 domain-containing protein</fullName>
    </recommendedName>
</protein>
<name>X0SYT4_9ZZZZ</name>
<dbReference type="Pfam" id="PF10825">
    <property type="entry name" value="DUF2752"/>
    <property type="match status" value="1"/>
</dbReference>
<keyword evidence="1" id="KW-1133">Transmembrane helix</keyword>
<accession>X0SYT4</accession>
<keyword evidence="1" id="KW-0472">Membrane</keyword>
<reference evidence="2" key="1">
    <citation type="journal article" date="2014" name="Front. Microbiol.">
        <title>High frequency of phylogenetically diverse reductive dehalogenase-homologous genes in deep subseafloor sedimentary metagenomes.</title>
        <authorList>
            <person name="Kawai M."/>
            <person name="Futagami T."/>
            <person name="Toyoda A."/>
            <person name="Takaki Y."/>
            <person name="Nishi S."/>
            <person name="Hori S."/>
            <person name="Arai W."/>
            <person name="Tsubouchi T."/>
            <person name="Morono Y."/>
            <person name="Uchiyama I."/>
            <person name="Ito T."/>
            <person name="Fujiyama A."/>
            <person name="Inagaki F."/>
            <person name="Takami H."/>
        </authorList>
    </citation>
    <scope>NUCLEOTIDE SEQUENCE</scope>
    <source>
        <strain evidence="2">Expedition CK06-06</strain>
    </source>
</reference>
<organism evidence="2">
    <name type="scientific">marine sediment metagenome</name>
    <dbReference type="NCBI Taxonomy" id="412755"/>
    <lineage>
        <taxon>unclassified sequences</taxon>
        <taxon>metagenomes</taxon>
        <taxon>ecological metagenomes</taxon>
    </lineage>
</organism>
<dbReference type="EMBL" id="BARS01004624">
    <property type="protein sequence ID" value="GAF81082.1"/>
    <property type="molecule type" value="Genomic_DNA"/>
</dbReference>
<evidence type="ECO:0000313" key="2">
    <source>
        <dbReference type="EMBL" id="GAF81082.1"/>
    </source>
</evidence>